<dbReference type="Proteomes" id="UP000199671">
    <property type="component" value="Unassembled WGS sequence"/>
</dbReference>
<dbReference type="GO" id="GO:0016853">
    <property type="term" value="F:isomerase activity"/>
    <property type="evidence" value="ECO:0007669"/>
    <property type="project" value="UniProtKB-ARBA"/>
</dbReference>
<dbReference type="PANTHER" id="PTHR11820:SF7">
    <property type="entry name" value="ACYLPYRUVASE FAHD1, MITOCHONDRIAL"/>
    <property type="match status" value="1"/>
</dbReference>
<reference evidence="4 5" key="1">
    <citation type="submission" date="2016-10" db="EMBL/GenBank/DDBJ databases">
        <authorList>
            <person name="de Groot N.N."/>
        </authorList>
    </citation>
    <scope>NUCLEOTIDE SEQUENCE [LARGE SCALE GENOMIC DNA]</scope>
    <source>
        <strain evidence="4 5">KPR-7B</strain>
    </source>
</reference>
<name>A0A1G9TZS6_9ACTO</name>
<accession>A0A1G9TZS6</accession>
<evidence type="ECO:0000256" key="1">
    <source>
        <dbReference type="ARBA" id="ARBA00022723"/>
    </source>
</evidence>
<dbReference type="Pfam" id="PF10370">
    <property type="entry name" value="Rv2993c-like_N"/>
    <property type="match status" value="1"/>
</dbReference>
<evidence type="ECO:0000313" key="5">
    <source>
        <dbReference type="Proteomes" id="UP000199671"/>
    </source>
</evidence>
<proteinExistence type="predicted"/>
<dbReference type="Gene3D" id="2.30.30.370">
    <property type="entry name" value="FAH"/>
    <property type="match status" value="1"/>
</dbReference>
<evidence type="ECO:0000259" key="3">
    <source>
        <dbReference type="Pfam" id="PF10370"/>
    </source>
</evidence>
<dbReference type="RefSeq" id="WP_092608573.1">
    <property type="nucleotide sequence ID" value="NZ_FNHU01000003.1"/>
</dbReference>
<dbReference type="InterPro" id="IPR036663">
    <property type="entry name" value="Fumarylacetoacetase_C_sf"/>
</dbReference>
<dbReference type="AlphaFoldDB" id="A0A1G9TZS6"/>
<dbReference type="OrthoDB" id="9805307at2"/>
<dbReference type="EMBL" id="FNHU01000003">
    <property type="protein sequence ID" value="SDM53259.1"/>
    <property type="molecule type" value="Genomic_DNA"/>
</dbReference>
<keyword evidence="1" id="KW-0479">Metal-binding</keyword>
<dbReference type="Pfam" id="PF01557">
    <property type="entry name" value="FAA_hydrolase"/>
    <property type="match status" value="1"/>
</dbReference>
<feature type="domain" description="Rv2993c-like N-terminal" evidence="3">
    <location>
        <begin position="1"/>
        <end position="64"/>
    </location>
</feature>
<sequence length="276" mass="29130">MKIARFSTGDELRYGIVDGLPADEATPSGESAGRLLVLKGDPLYTPPEATGEVVPLAEARLVSPVIPRSKVVGIGKNYAAHAAEMGGQAPAEPIVFLKPNTAVIGPDTPIVLPSWSSEVHYEAELAVVIKSVVKDATPVQAASAIFGYTVANDVSARDCQRADETWTRAKAFDTSCPLGPWIEVPEPSTVDRPGFDPADAAVRTRVDGRIVQEGTTADMIRPVPELISYVSHVFTLLPGDVVLTGTPAGVGEIRAGQRVEVEVDGIGSFGNPVVRR</sequence>
<dbReference type="GO" id="GO:0019752">
    <property type="term" value="P:carboxylic acid metabolic process"/>
    <property type="evidence" value="ECO:0007669"/>
    <property type="project" value="UniProtKB-ARBA"/>
</dbReference>
<dbReference type="GO" id="GO:0018773">
    <property type="term" value="F:acetylpyruvate hydrolase activity"/>
    <property type="evidence" value="ECO:0007669"/>
    <property type="project" value="TreeGrafter"/>
</dbReference>
<dbReference type="FunFam" id="3.90.850.10:FF:000002">
    <property type="entry name" value="2-hydroxyhepta-2,4-diene-1,7-dioate isomerase"/>
    <property type="match status" value="1"/>
</dbReference>
<feature type="domain" description="Fumarylacetoacetase-like C-terminal" evidence="2">
    <location>
        <begin position="70"/>
        <end position="274"/>
    </location>
</feature>
<evidence type="ECO:0000259" key="2">
    <source>
        <dbReference type="Pfam" id="PF01557"/>
    </source>
</evidence>
<gene>
    <name evidence="4" type="ORF">SAMN04487766_103213</name>
</gene>
<dbReference type="GO" id="GO:0046872">
    <property type="term" value="F:metal ion binding"/>
    <property type="evidence" value="ECO:0007669"/>
    <property type="project" value="UniProtKB-KW"/>
</dbReference>
<dbReference type="PANTHER" id="PTHR11820">
    <property type="entry name" value="ACYLPYRUVASE"/>
    <property type="match status" value="1"/>
</dbReference>
<dbReference type="InterPro" id="IPR018833">
    <property type="entry name" value="Rv2993c-like_N"/>
</dbReference>
<evidence type="ECO:0000313" key="4">
    <source>
        <dbReference type="EMBL" id="SDM53259.1"/>
    </source>
</evidence>
<organism evidence="4 5">
    <name type="scientific">Actinomyces ruminicola</name>
    <dbReference type="NCBI Taxonomy" id="332524"/>
    <lineage>
        <taxon>Bacteria</taxon>
        <taxon>Bacillati</taxon>
        <taxon>Actinomycetota</taxon>
        <taxon>Actinomycetes</taxon>
        <taxon>Actinomycetales</taxon>
        <taxon>Actinomycetaceae</taxon>
        <taxon>Actinomyces</taxon>
    </lineage>
</organism>
<protein>
    <submittedName>
        <fullName evidence="4">2-keto-4-pentenoate hydratase/2-oxohepta-3-ene-1,7-dioic acid hydratase (Catechol pathway)</fullName>
    </submittedName>
</protein>
<dbReference type="Gene3D" id="3.90.850.10">
    <property type="entry name" value="Fumarylacetoacetase-like, C-terminal domain"/>
    <property type="match status" value="1"/>
</dbReference>
<dbReference type="InterPro" id="IPR011234">
    <property type="entry name" value="Fumarylacetoacetase-like_C"/>
</dbReference>
<dbReference type="SUPFAM" id="SSF56529">
    <property type="entry name" value="FAH"/>
    <property type="match status" value="1"/>
</dbReference>